<sequence>MALGCRHRVEGNGLCNREKRWDTNMSLEEKVKALGPSVSTKGKMVGVHGVGSSKGAGLDRKGYSRSVQE</sequence>
<accession>A0ABR2EMU8</accession>
<gene>
    <name evidence="2" type="ORF">V6N12_010770</name>
</gene>
<protein>
    <submittedName>
        <fullName evidence="2">Uncharacterized protein</fullName>
    </submittedName>
</protein>
<proteinExistence type="predicted"/>
<keyword evidence="3" id="KW-1185">Reference proteome</keyword>
<dbReference type="Proteomes" id="UP001472677">
    <property type="component" value="Unassembled WGS sequence"/>
</dbReference>
<evidence type="ECO:0000313" key="2">
    <source>
        <dbReference type="EMBL" id="KAK8562699.1"/>
    </source>
</evidence>
<name>A0ABR2EMU8_9ROSI</name>
<evidence type="ECO:0000313" key="3">
    <source>
        <dbReference type="Proteomes" id="UP001472677"/>
    </source>
</evidence>
<comment type="caution">
    <text evidence="2">The sequence shown here is derived from an EMBL/GenBank/DDBJ whole genome shotgun (WGS) entry which is preliminary data.</text>
</comment>
<feature type="compositionally biased region" description="Basic and acidic residues" evidence="1">
    <location>
        <begin position="57"/>
        <end position="69"/>
    </location>
</feature>
<feature type="region of interest" description="Disordered" evidence="1">
    <location>
        <begin position="39"/>
        <end position="69"/>
    </location>
</feature>
<dbReference type="EMBL" id="JBBPBM010000012">
    <property type="protein sequence ID" value="KAK8562699.1"/>
    <property type="molecule type" value="Genomic_DNA"/>
</dbReference>
<organism evidence="2 3">
    <name type="scientific">Hibiscus sabdariffa</name>
    <name type="common">roselle</name>
    <dbReference type="NCBI Taxonomy" id="183260"/>
    <lineage>
        <taxon>Eukaryota</taxon>
        <taxon>Viridiplantae</taxon>
        <taxon>Streptophyta</taxon>
        <taxon>Embryophyta</taxon>
        <taxon>Tracheophyta</taxon>
        <taxon>Spermatophyta</taxon>
        <taxon>Magnoliopsida</taxon>
        <taxon>eudicotyledons</taxon>
        <taxon>Gunneridae</taxon>
        <taxon>Pentapetalae</taxon>
        <taxon>rosids</taxon>
        <taxon>malvids</taxon>
        <taxon>Malvales</taxon>
        <taxon>Malvaceae</taxon>
        <taxon>Malvoideae</taxon>
        <taxon>Hibiscus</taxon>
    </lineage>
</organism>
<reference evidence="2 3" key="1">
    <citation type="journal article" date="2024" name="G3 (Bethesda)">
        <title>Genome assembly of Hibiscus sabdariffa L. provides insights into metabolisms of medicinal natural products.</title>
        <authorList>
            <person name="Kim T."/>
        </authorList>
    </citation>
    <scope>NUCLEOTIDE SEQUENCE [LARGE SCALE GENOMIC DNA]</scope>
    <source>
        <strain evidence="2">TK-2024</strain>
        <tissue evidence="2">Old leaves</tissue>
    </source>
</reference>
<evidence type="ECO:0000256" key="1">
    <source>
        <dbReference type="SAM" id="MobiDB-lite"/>
    </source>
</evidence>